<organism evidence="3 5">
    <name type="scientific">Xanthomonas citri pv. citri</name>
    <dbReference type="NCBI Taxonomy" id="611301"/>
    <lineage>
        <taxon>Bacteria</taxon>
        <taxon>Pseudomonadati</taxon>
        <taxon>Pseudomonadota</taxon>
        <taxon>Gammaproteobacteria</taxon>
        <taxon>Lysobacterales</taxon>
        <taxon>Lysobacteraceae</taxon>
        <taxon>Xanthomonas</taxon>
    </lineage>
</organism>
<dbReference type="Proteomes" id="UP000653002">
    <property type="component" value="Unassembled WGS sequence"/>
</dbReference>
<dbReference type="EMBL" id="CCXZ01000113">
    <property type="protein sequence ID" value="CEG15763.1"/>
    <property type="molecule type" value="Genomic_DNA"/>
</dbReference>
<reference evidence="4" key="2">
    <citation type="submission" date="2020-01" db="EMBL/GenBank/DDBJ databases">
        <authorList>
            <person name="Richard D."/>
        </authorList>
    </citation>
    <scope>NUCLEOTIDE SEQUENCE</scope>
    <source>
        <strain evidence="4">JP541</strain>
    </source>
</reference>
<dbReference type="OMA" id="SWSYAKR"/>
<dbReference type="KEGG" id="xcf:J172_01634"/>
<dbReference type="GeneID" id="66910659"/>
<dbReference type="EMBL" id="JAABFR010001269">
    <property type="protein sequence ID" value="MBD4337713.1"/>
    <property type="molecule type" value="Genomic_DNA"/>
</dbReference>
<gene>
    <name evidence="4" type="ORF">GUH15_16960</name>
    <name evidence="3" type="ORF">XAC3562_210227</name>
</gene>
<evidence type="ECO:0000313" key="3">
    <source>
        <dbReference type="EMBL" id="CEG15763.1"/>
    </source>
</evidence>
<dbReference type="PANTHER" id="PTHR43236">
    <property type="entry name" value="ANTITOXIN HIGA1"/>
    <property type="match status" value="1"/>
</dbReference>
<keyword evidence="5" id="KW-1185">Reference proteome</keyword>
<dbReference type="InterPro" id="IPR052345">
    <property type="entry name" value="Rad_response_metalloprotease"/>
</dbReference>
<protein>
    <submittedName>
        <fullName evidence="4">ImmA/IrrE family metallo-endopeptidase</fullName>
    </submittedName>
    <submittedName>
        <fullName evidence="3">Phage-related protein</fullName>
    </submittedName>
</protein>
<evidence type="ECO:0000313" key="4">
    <source>
        <dbReference type="EMBL" id="MBD4337713.1"/>
    </source>
</evidence>
<accession>A0A0U5BRC4</accession>
<dbReference type="KEGG" id="xcr:J163_01639"/>
<dbReference type="Pfam" id="PF06114">
    <property type="entry name" value="Peptidase_M78"/>
    <property type="match status" value="1"/>
</dbReference>
<evidence type="ECO:0000313" key="5">
    <source>
        <dbReference type="Proteomes" id="UP000052230"/>
    </source>
</evidence>
<name>A0A0U5BRC4_XANCI</name>
<dbReference type="KEGG" id="xcm:J164_01639"/>
<dbReference type="AlphaFoldDB" id="A0A0U5BRC4"/>
<proteinExistence type="predicted"/>
<feature type="domain" description="IrrE N-terminal-like" evidence="2">
    <location>
        <begin position="33"/>
        <end position="163"/>
    </location>
</feature>
<dbReference type="RefSeq" id="WP_011050953.1">
    <property type="nucleotide sequence ID" value="NZ_CAVLHM010000011.1"/>
</dbReference>
<reference evidence="3 5" key="1">
    <citation type="submission" date="2014-09" db="EMBL/GenBank/DDBJ databases">
        <authorList>
            <person name="Regsiter A."/>
        </authorList>
    </citation>
    <scope>NUCLEOTIDE SEQUENCE [LARGE SCALE GENOMIC DNA]</scope>
</reference>
<dbReference type="Proteomes" id="UP000052230">
    <property type="component" value="Unassembled WGS sequence"/>
</dbReference>
<sequence>MDSYRRQQIEAKAQDMLNDAGALSLPINPMEIAKHLDIQVHAKPANSSGASGWLVRQGNNFAIIYATHIESPGFQNFSVAHELGHYCLDGHPEHIFKQSEQHASRGGFGSSDPIEREADYFASCLMMPKSLCKSIVNKSGDGMVAVLSLAATCNTSLTAAALRYAEIGHLPTGVLQCLDGKVEFCAIYPLQSHVGWARPLGRGSKVPPDSATRRLADDPDGVRRALEDSDSAEASDWFSGAKSGIYLIEEVIGLGSFGRTLTLLTLEENDEDEDD</sequence>
<dbReference type="KEGG" id="xcu:J159_01639"/>
<dbReference type="KEGG" id="xcn:J169_01639"/>
<dbReference type="KEGG" id="xcw:J162_01639"/>
<dbReference type="Gene3D" id="1.10.10.2910">
    <property type="match status" value="1"/>
</dbReference>
<dbReference type="PANTHER" id="PTHR43236:SF1">
    <property type="entry name" value="BLL7220 PROTEIN"/>
    <property type="match status" value="1"/>
</dbReference>
<evidence type="ECO:0000259" key="2">
    <source>
        <dbReference type="Pfam" id="PF06114"/>
    </source>
</evidence>
<comment type="caution">
    <text evidence="3">The sequence shown here is derived from an EMBL/GenBank/DDBJ whole genome shotgun (WGS) entry which is preliminary data.</text>
</comment>
<evidence type="ECO:0000256" key="1">
    <source>
        <dbReference type="SAM" id="MobiDB-lite"/>
    </source>
</evidence>
<feature type="region of interest" description="Disordered" evidence="1">
    <location>
        <begin position="201"/>
        <end position="228"/>
    </location>
</feature>
<dbReference type="InterPro" id="IPR010359">
    <property type="entry name" value="IrrE_HExxH"/>
</dbReference>
<feature type="compositionally biased region" description="Basic and acidic residues" evidence="1">
    <location>
        <begin position="211"/>
        <end position="227"/>
    </location>
</feature>